<dbReference type="EMBL" id="QXDC01000002">
    <property type="protein sequence ID" value="RIA47011.1"/>
    <property type="molecule type" value="Genomic_DNA"/>
</dbReference>
<proteinExistence type="predicted"/>
<keyword evidence="2" id="KW-1185">Reference proteome</keyword>
<gene>
    <name evidence="1" type="ORF">DFR49_1576</name>
</gene>
<dbReference type="Pfam" id="PF06347">
    <property type="entry name" value="SH3_4"/>
    <property type="match status" value="2"/>
</dbReference>
<evidence type="ECO:0000313" key="2">
    <source>
        <dbReference type="Proteomes" id="UP000266568"/>
    </source>
</evidence>
<dbReference type="InterPro" id="IPR010466">
    <property type="entry name" value="DUF1058"/>
</dbReference>
<comment type="caution">
    <text evidence="1">The sequence shown here is derived from an EMBL/GenBank/DDBJ whole genome shotgun (WGS) entry which is preliminary data.</text>
</comment>
<reference evidence="1 2" key="1">
    <citation type="submission" date="2018-08" db="EMBL/GenBank/DDBJ databases">
        <title>Genomic Encyclopedia of Type Strains, Phase IV (KMG-IV): sequencing the most valuable type-strain genomes for metagenomic binning, comparative biology and taxonomic classification.</title>
        <authorList>
            <person name="Goeker M."/>
        </authorList>
    </citation>
    <scope>NUCLEOTIDE SEQUENCE [LARGE SCALE GENOMIC DNA]</scope>
    <source>
        <strain evidence="1 2">DSM 25527</strain>
    </source>
</reference>
<dbReference type="RefSeq" id="WP_119035032.1">
    <property type="nucleotide sequence ID" value="NZ_QXDC01000002.1"/>
</dbReference>
<organism evidence="1 2">
    <name type="scientific">Hephaestia caeni</name>
    <dbReference type="NCBI Taxonomy" id="645617"/>
    <lineage>
        <taxon>Bacteria</taxon>
        <taxon>Pseudomonadati</taxon>
        <taxon>Pseudomonadota</taxon>
        <taxon>Alphaproteobacteria</taxon>
        <taxon>Sphingomonadales</taxon>
        <taxon>Sphingomonadaceae</taxon>
        <taxon>Hephaestia</taxon>
    </lineage>
</organism>
<dbReference type="Gene3D" id="2.30.30.40">
    <property type="entry name" value="SH3 Domains"/>
    <property type="match status" value="1"/>
</dbReference>
<accession>A0A397PMR3</accession>
<protein>
    <submittedName>
        <fullName evidence="1">SH3-like domain-containing protein</fullName>
    </submittedName>
</protein>
<sequence>MRLWAWFVFLVTVLGLAVIATQDVAAQKREPPYYASIAASKARMRTGPARTYPATWLYVRADLPIKVVAVYRDWRKVEDPDGTQGWMLVNLLSSQRTAIVRDAIAELRAAPNAGAAVNWRAEPGVVGRISKCSASWCWFTVGRRGGFVEKSHLWGVDEGEAVD</sequence>
<evidence type="ECO:0000313" key="1">
    <source>
        <dbReference type="EMBL" id="RIA47011.1"/>
    </source>
</evidence>
<dbReference type="OrthoDB" id="9810773at2"/>
<name>A0A397PMR3_9SPHN</name>
<dbReference type="Proteomes" id="UP000266568">
    <property type="component" value="Unassembled WGS sequence"/>
</dbReference>
<dbReference type="AlphaFoldDB" id="A0A397PMR3"/>